<dbReference type="InterPro" id="IPR012340">
    <property type="entry name" value="NA-bd_OB-fold"/>
</dbReference>
<keyword evidence="8 17" id="KW-0436">Ligase</keyword>
<evidence type="ECO:0000256" key="12">
    <source>
        <dbReference type="ARBA" id="ARBA00022917"/>
    </source>
</evidence>
<comment type="subunit">
    <text evidence="3">Homodimer.</text>
</comment>
<gene>
    <name evidence="17" type="primary">metG</name>
    <name evidence="17" type="ORF">ENM60_07030</name>
</gene>
<evidence type="ECO:0000256" key="7">
    <source>
        <dbReference type="ARBA" id="ARBA00022555"/>
    </source>
</evidence>
<keyword evidence="13" id="KW-0030">Aminoacyl-tRNA synthetase</keyword>
<dbReference type="FunFam" id="2.40.50.140:FF:000042">
    <property type="entry name" value="Methionine--tRNA ligase"/>
    <property type="match status" value="1"/>
</dbReference>
<dbReference type="EC" id="6.1.1.10" evidence="4"/>
<comment type="subcellular location">
    <subcellularLocation>
        <location evidence="2">Cytoplasm</location>
    </subcellularLocation>
</comment>
<dbReference type="GO" id="GO:0005737">
    <property type="term" value="C:cytoplasm"/>
    <property type="evidence" value="ECO:0007669"/>
    <property type="project" value="UniProtKB-SubCell"/>
</dbReference>
<comment type="caution">
    <text evidence="17">The sequence shown here is derived from an EMBL/GenBank/DDBJ whole genome shotgun (WGS) entry which is preliminary data.</text>
</comment>
<dbReference type="SUPFAM" id="SSF50249">
    <property type="entry name" value="Nucleic acid-binding proteins"/>
    <property type="match status" value="1"/>
</dbReference>
<evidence type="ECO:0000256" key="3">
    <source>
        <dbReference type="ARBA" id="ARBA00011738"/>
    </source>
</evidence>
<evidence type="ECO:0000256" key="10">
    <source>
        <dbReference type="ARBA" id="ARBA00022840"/>
    </source>
</evidence>
<dbReference type="GO" id="GO:0005524">
    <property type="term" value="F:ATP binding"/>
    <property type="evidence" value="ECO:0007669"/>
    <property type="project" value="UniProtKB-KW"/>
</dbReference>
<feature type="domain" description="TRNA-binding" evidence="16">
    <location>
        <begin position="13"/>
        <end position="113"/>
    </location>
</feature>
<evidence type="ECO:0000256" key="5">
    <source>
        <dbReference type="ARBA" id="ARBA00018753"/>
    </source>
</evidence>
<dbReference type="EMBL" id="DRYK01000089">
    <property type="protein sequence ID" value="HHP68513.1"/>
    <property type="molecule type" value="Genomic_DNA"/>
</dbReference>
<keyword evidence="11" id="KW-0694">RNA-binding</keyword>
<dbReference type="InterPro" id="IPR002547">
    <property type="entry name" value="tRNA-bd_dom"/>
</dbReference>
<evidence type="ECO:0000313" key="17">
    <source>
        <dbReference type="EMBL" id="HHP68513.1"/>
    </source>
</evidence>
<dbReference type="NCBIfam" id="TIGR00399">
    <property type="entry name" value="metG_C_term"/>
    <property type="match status" value="1"/>
</dbReference>
<dbReference type="GO" id="GO:0006431">
    <property type="term" value="P:methionyl-tRNA aminoacylation"/>
    <property type="evidence" value="ECO:0007669"/>
    <property type="project" value="InterPro"/>
</dbReference>
<evidence type="ECO:0000256" key="1">
    <source>
        <dbReference type="ARBA" id="ARBA00003314"/>
    </source>
</evidence>
<sequence>MVPGLSGIVEYDEFAKLDLRVGVVKHAERVQGSRKLVKLIVDLGELGERQIIAGLAEYFKPEEFLNKHVVVVANLKPRKIFGLESQGMLLATDTTPPVLLTVEKPVNPGSKVK</sequence>
<comment type="function">
    <text evidence="1">Is required not only for elongation of protein synthesis but also for the initiation of all mRNA translation through initiator tRNA(fMet) aminoacylation.</text>
</comment>
<protein>
    <recommendedName>
        <fullName evidence="5">Methionine--tRNA ligase</fullName>
        <ecNumber evidence="4">6.1.1.10</ecNumber>
    </recommendedName>
    <alternativeName>
        <fullName evidence="14">Methionyl-tRNA synthetase</fullName>
    </alternativeName>
</protein>
<name>A0A7J3Y111_9CREN</name>
<keyword evidence="6" id="KW-0963">Cytoplasm</keyword>
<dbReference type="Gene3D" id="2.40.50.140">
    <property type="entry name" value="Nucleic acid-binding proteins"/>
    <property type="match status" value="1"/>
</dbReference>
<keyword evidence="10" id="KW-0067">ATP-binding</keyword>
<dbReference type="PROSITE" id="PS50886">
    <property type="entry name" value="TRBD"/>
    <property type="match status" value="1"/>
</dbReference>
<comment type="catalytic activity">
    <reaction evidence="15">
        <text>tRNA(Met) + L-methionine + ATP = L-methionyl-tRNA(Met) + AMP + diphosphate</text>
        <dbReference type="Rhea" id="RHEA:13481"/>
        <dbReference type="Rhea" id="RHEA-COMP:9667"/>
        <dbReference type="Rhea" id="RHEA-COMP:9698"/>
        <dbReference type="ChEBI" id="CHEBI:30616"/>
        <dbReference type="ChEBI" id="CHEBI:33019"/>
        <dbReference type="ChEBI" id="CHEBI:57844"/>
        <dbReference type="ChEBI" id="CHEBI:78442"/>
        <dbReference type="ChEBI" id="CHEBI:78530"/>
        <dbReference type="ChEBI" id="CHEBI:456215"/>
        <dbReference type="EC" id="6.1.1.10"/>
    </reaction>
</comment>
<dbReference type="Pfam" id="PF01588">
    <property type="entry name" value="tRNA_bind"/>
    <property type="match status" value="1"/>
</dbReference>
<evidence type="ECO:0000256" key="13">
    <source>
        <dbReference type="ARBA" id="ARBA00023146"/>
    </source>
</evidence>
<keyword evidence="12" id="KW-0648">Protein biosynthesis</keyword>
<dbReference type="InterPro" id="IPR004495">
    <property type="entry name" value="Met-tRNA-synth_bsu_C"/>
</dbReference>
<dbReference type="AlphaFoldDB" id="A0A7J3Y111"/>
<accession>A0A7J3Y111</accession>
<evidence type="ECO:0000256" key="11">
    <source>
        <dbReference type="ARBA" id="ARBA00022884"/>
    </source>
</evidence>
<dbReference type="CDD" id="cd02800">
    <property type="entry name" value="tRNA_bind_EcMetRS_like"/>
    <property type="match status" value="1"/>
</dbReference>
<reference evidence="17" key="1">
    <citation type="journal article" date="2020" name="mSystems">
        <title>Genome- and Community-Level Interaction Insights into Carbon Utilization and Element Cycling Functions of Hydrothermarchaeota in Hydrothermal Sediment.</title>
        <authorList>
            <person name="Zhou Z."/>
            <person name="Liu Y."/>
            <person name="Xu W."/>
            <person name="Pan J."/>
            <person name="Luo Z.H."/>
            <person name="Li M."/>
        </authorList>
    </citation>
    <scope>NUCLEOTIDE SEQUENCE [LARGE SCALE GENOMIC DNA]</scope>
    <source>
        <strain evidence="17">SpSt-110</strain>
    </source>
</reference>
<organism evidence="17">
    <name type="scientific">Thermogladius calderae</name>
    <dbReference type="NCBI Taxonomy" id="1200300"/>
    <lineage>
        <taxon>Archaea</taxon>
        <taxon>Thermoproteota</taxon>
        <taxon>Thermoprotei</taxon>
        <taxon>Desulfurococcales</taxon>
        <taxon>Desulfurococcaceae</taxon>
        <taxon>Thermogladius</taxon>
    </lineage>
</organism>
<evidence type="ECO:0000256" key="6">
    <source>
        <dbReference type="ARBA" id="ARBA00022490"/>
    </source>
</evidence>
<keyword evidence="7" id="KW-0820">tRNA-binding</keyword>
<dbReference type="GO" id="GO:0000049">
    <property type="term" value="F:tRNA binding"/>
    <property type="evidence" value="ECO:0007669"/>
    <property type="project" value="UniProtKB-KW"/>
</dbReference>
<dbReference type="PANTHER" id="PTHR11586:SF37">
    <property type="entry name" value="TRNA-BINDING DOMAIN-CONTAINING PROTEIN"/>
    <property type="match status" value="1"/>
</dbReference>
<dbReference type="GO" id="GO:0004825">
    <property type="term" value="F:methionine-tRNA ligase activity"/>
    <property type="evidence" value="ECO:0007669"/>
    <property type="project" value="UniProtKB-EC"/>
</dbReference>
<keyword evidence="9" id="KW-0547">Nucleotide-binding</keyword>
<evidence type="ECO:0000256" key="15">
    <source>
        <dbReference type="ARBA" id="ARBA00047364"/>
    </source>
</evidence>
<evidence type="ECO:0000256" key="14">
    <source>
        <dbReference type="ARBA" id="ARBA00030904"/>
    </source>
</evidence>
<evidence type="ECO:0000259" key="16">
    <source>
        <dbReference type="PROSITE" id="PS50886"/>
    </source>
</evidence>
<proteinExistence type="predicted"/>
<evidence type="ECO:0000256" key="2">
    <source>
        <dbReference type="ARBA" id="ARBA00004496"/>
    </source>
</evidence>
<evidence type="ECO:0000256" key="4">
    <source>
        <dbReference type="ARBA" id="ARBA00012838"/>
    </source>
</evidence>
<dbReference type="PANTHER" id="PTHR11586">
    <property type="entry name" value="TRNA-AMINOACYLATION COFACTOR ARC1 FAMILY MEMBER"/>
    <property type="match status" value="1"/>
</dbReference>
<dbReference type="InterPro" id="IPR051270">
    <property type="entry name" value="Tyrosine-tRNA_ligase_regulator"/>
</dbReference>
<evidence type="ECO:0000256" key="9">
    <source>
        <dbReference type="ARBA" id="ARBA00022741"/>
    </source>
</evidence>
<evidence type="ECO:0000256" key="8">
    <source>
        <dbReference type="ARBA" id="ARBA00022598"/>
    </source>
</evidence>